<dbReference type="RefSeq" id="WP_307482678.1">
    <property type="nucleotide sequence ID" value="NZ_JAUTBF010000001.1"/>
</dbReference>
<keyword evidence="2" id="KW-0732">Signal</keyword>
<proteinExistence type="predicted"/>
<evidence type="ECO:0000313" key="3">
    <source>
        <dbReference type="EMBL" id="MDQ1123301.1"/>
    </source>
</evidence>
<keyword evidence="1" id="KW-0472">Membrane</keyword>
<name>A0ABU0TUG1_MICTR</name>
<feature type="chain" id="PRO_5047375099" description="Peptidase" evidence="2">
    <location>
        <begin position="28"/>
        <end position="184"/>
    </location>
</feature>
<dbReference type="EMBL" id="JAUTBF010000001">
    <property type="protein sequence ID" value="MDQ1123301.1"/>
    <property type="molecule type" value="Genomic_DNA"/>
</dbReference>
<evidence type="ECO:0008006" key="5">
    <source>
        <dbReference type="Google" id="ProtNLM"/>
    </source>
</evidence>
<sequence length="184" mass="18244">MKTTMIRAVAALSLAAAALMAPTAANAYTDPAPVSVSPSTATPGGTVIFTTTQAPFQGSEQIAISINGANANSVTLGSVAAQTNNSLSTAADNGKLNVKIKLPSNASGTYYLTFTGQTSKTVLHASLVVSPANSASNPAKGGLAVTGFDAGRTTGLWVAGGALVAAGGAVAIGTIVRRRRRVNV</sequence>
<feature type="signal peptide" evidence="2">
    <location>
        <begin position="1"/>
        <end position="27"/>
    </location>
</feature>
<evidence type="ECO:0000256" key="2">
    <source>
        <dbReference type="SAM" id="SignalP"/>
    </source>
</evidence>
<keyword evidence="4" id="KW-1185">Reference proteome</keyword>
<dbReference type="Proteomes" id="UP001226691">
    <property type="component" value="Unassembled WGS sequence"/>
</dbReference>
<evidence type="ECO:0000313" key="4">
    <source>
        <dbReference type="Proteomes" id="UP001226691"/>
    </source>
</evidence>
<organism evidence="3 4">
    <name type="scientific">Microbacterium trichothecenolyticum</name>
    <name type="common">Aureobacterium trichothecenolyticum</name>
    <dbReference type="NCBI Taxonomy" id="69370"/>
    <lineage>
        <taxon>Bacteria</taxon>
        <taxon>Bacillati</taxon>
        <taxon>Actinomycetota</taxon>
        <taxon>Actinomycetes</taxon>
        <taxon>Micrococcales</taxon>
        <taxon>Microbacteriaceae</taxon>
        <taxon>Microbacterium</taxon>
    </lineage>
</organism>
<gene>
    <name evidence="3" type="ORF">QE412_001874</name>
</gene>
<feature type="transmembrane region" description="Helical" evidence="1">
    <location>
        <begin position="156"/>
        <end position="176"/>
    </location>
</feature>
<reference evidence="3 4" key="1">
    <citation type="submission" date="2023-07" db="EMBL/GenBank/DDBJ databases">
        <title>Functional and genomic diversity of the sorghum phyllosphere microbiome.</title>
        <authorList>
            <person name="Shade A."/>
        </authorList>
    </citation>
    <scope>NUCLEOTIDE SEQUENCE [LARGE SCALE GENOMIC DNA]</scope>
    <source>
        <strain evidence="3 4">SORGH_AS_1207</strain>
    </source>
</reference>
<comment type="caution">
    <text evidence="3">The sequence shown here is derived from an EMBL/GenBank/DDBJ whole genome shotgun (WGS) entry which is preliminary data.</text>
</comment>
<keyword evidence="1" id="KW-0812">Transmembrane</keyword>
<evidence type="ECO:0000256" key="1">
    <source>
        <dbReference type="SAM" id="Phobius"/>
    </source>
</evidence>
<accession>A0ABU0TUG1</accession>
<protein>
    <recommendedName>
        <fullName evidence="5">Peptidase</fullName>
    </recommendedName>
</protein>
<keyword evidence="1" id="KW-1133">Transmembrane helix</keyword>